<evidence type="ECO:0000256" key="2">
    <source>
        <dbReference type="ARBA" id="ARBA00022989"/>
    </source>
</evidence>
<dbReference type="EMBL" id="JACHFM010000002">
    <property type="protein sequence ID" value="MBB5222223.1"/>
    <property type="molecule type" value="Genomic_DNA"/>
</dbReference>
<gene>
    <name evidence="6" type="ORF">HNP73_002159</name>
</gene>
<protein>
    <submittedName>
        <fullName evidence="6">Preprotein translocase subunit SecG</fullName>
    </submittedName>
</protein>
<keyword evidence="2 4" id="KW-1133">Transmembrane helix</keyword>
<feature type="domain" description="HIG1" evidence="5">
    <location>
        <begin position="1"/>
        <end position="77"/>
    </location>
</feature>
<dbReference type="InterPro" id="IPR007667">
    <property type="entry name" value="Hypoxia_induced_domain"/>
</dbReference>
<evidence type="ECO:0000256" key="1">
    <source>
        <dbReference type="ARBA" id="ARBA00022692"/>
    </source>
</evidence>
<dbReference type="Pfam" id="PF04588">
    <property type="entry name" value="HIG_1_N"/>
    <property type="match status" value="1"/>
</dbReference>
<feature type="transmembrane region" description="Helical" evidence="4">
    <location>
        <begin position="16"/>
        <end position="36"/>
    </location>
</feature>
<sequence length="77" mass="8573">MMRRSMPEVTQMIHDPLFILVAIACAVVVVILMVGVGGFARGGSFNAKYANKIMRLRLLAQFIAVILIVLFVWVSKH</sequence>
<evidence type="ECO:0000256" key="4">
    <source>
        <dbReference type="SAM" id="Phobius"/>
    </source>
</evidence>
<dbReference type="PROSITE" id="PS51503">
    <property type="entry name" value="HIG1"/>
    <property type="match status" value="1"/>
</dbReference>
<evidence type="ECO:0000313" key="7">
    <source>
        <dbReference type="Proteomes" id="UP000549457"/>
    </source>
</evidence>
<name>A0A840SSA5_9RHOB</name>
<evidence type="ECO:0000313" key="6">
    <source>
        <dbReference type="EMBL" id="MBB5222223.1"/>
    </source>
</evidence>
<keyword evidence="1 4" id="KW-0812">Transmembrane</keyword>
<organism evidence="6 7">
    <name type="scientific">Amaricoccus macauensis</name>
    <dbReference type="NCBI Taxonomy" id="57001"/>
    <lineage>
        <taxon>Bacteria</taxon>
        <taxon>Pseudomonadati</taxon>
        <taxon>Pseudomonadota</taxon>
        <taxon>Alphaproteobacteria</taxon>
        <taxon>Rhodobacterales</taxon>
        <taxon>Paracoccaceae</taxon>
        <taxon>Amaricoccus</taxon>
    </lineage>
</organism>
<dbReference type="AlphaFoldDB" id="A0A840SSA5"/>
<keyword evidence="3 4" id="KW-0472">Membrane</keyword>
<evidence type="ECO:0000259" key="5">
    <source>
        <dbReference type="PROSITE" id="PS51503"/>
    </source>
</evidence>
<feature type="transmembrane region" description="Helical" evidence="4">
    <location>
        <begin position="56"/>
        <end position="74"/>
    </location>
</feature>
<comment type="caution">
    <text evidence="6">The sequence shown here is derived from an EMBL/GenBank/DDBJ whole genome shotgun (WGS) entry which is preliminary data.</text>
</comment>
<dbReference type="NCBIfam" id="NF033233">
    <property type="entry name" value="twin_helix"/>
    <property type="match status" value="1"/>
</dbReference>
<reference evidence="6 7" key="1">
    <citation type="submission" date="2020-08" db="EMBL/GenBank/DDBJ databases">
        <title>Genomic Encyclopedia of Type Strains, Phase IV (KMG-IV): sequencing the most valuable type-strain genomes for metagenomic binning, comparative biology and taxonomic classification.</title>
        <authorList>
            <person name="Goeker M."/>
        </authorList>
    </citation>
    <scope>NUCLEOTIDE SEQUENCE [LARGE SCALE GENOMIC DNA]</scope>
    <source>
        <strain evidence="6 7">DSM 101730</strain>
    </source>
</reference>
<accession>A0A840SSA5</accession>
<proteinExistence type="predicted"/>
<evidence type="ECO:0000256" key="3">
    <source>
        <dbReference type="ARBA" id="ARBA00023136"/>
    </source>
</evidence>
<keyword evidence="7" id="KW-1185">Reference proteome</keyword>
<dbReference type="Proteomes" id="UP000549457">
    <property type="component" value="Unassembled WGS sequence"/>
</dbReference>